<proteinExistence type="predicted"/>
<dbReference type="AlphaFoldDB" id="A0A6A6MMV1"/>
<accession>A0A6A6MMV1</accession>
<protein>
    <submittedName>
        <fullName evidence="1">Uncharacterized protein</fullName>
    </submittedName>
</protein>
<gene>
    <name evidence="1" type="ORF">GH714_011376</name>
</gene>
<dbReference type="EMBL" id="JAAGAX010000005">
    <property type="protein sequence ID" value="KAF2313516.1"/>
    <property type="molecule type" value="Genomic_DNA"/>
</dbReference>
<name>A0A6A6MMV1_HEVBR</name>
<sequence>MGFFNGFQPRNRNSLKIKGFFIRFSGFKSCKSLPDSLTLLYLPRINGSELLVDGCEVRPDSPAFLTLHRVVNVKTKKGEAIFGSRERVWASGGIRFEVYLGEERVLEGIFRKDDEEWKLECECGLERELVAGGGGGGGGGGATEVDTVGADVCVAVEGHVALSGRAEMVSRRKKKRRVGFDKLEVIPEETEEADDESVGEICCDCKYHRWNDGELDEVCGPDCNLMEMDLEGMRWAVDVGIWVMCLGVGECSVLALRWIIVLRDDGNSKVSSQLCPHGRPPRHVAF</sequence>
<keyword evidence="2" id="KW-1185">Reference proteome</keyword>
<organism evidence="1 2">
    <name type="scientific">Hevea brasiliensis</name>
    <name type="common">Para rubber tree</name>
    <name type="synonym">Siphonia brasiliensis</name>
    <dbReference type="NCBI Taxonomy" id="3981"/>
    <lineage>
        <taxon>Eukaryota</taxon>
        <taxon>Viridiplantae</taxon>
        <taxon>Streptophyta</taxon>
        <taxon>Embryophyta</taxon>
        <taxon>Tracheophyta</taxon>
        <taxon>Spermatophyta</taxon>
        <taxon>Magnoliopsida</taxon>
        <taxon>eudicotyledons</taxon>
        <taxon>Gunneridae</taxon>
        <taxon>Pentapetalae</taxon>
        <taxon>rosids</taxon>
        <taxon>fabids</taxon>
        <taxon>Malpighiales</taxon>
        <taxon>Euphorbiaceae</taxon>
        <taxon>Crotonoideae</taxon>
        <taxon>Micrandreae</taxon>
        <taxon>Hevea</taxon>
    </lineage>
</organism>
<evidence type="ECO:0000313" key="1">
    <source>
        <dbReference type="EMBL" id="KAF2313516.1"/>
    </source>
</evidence>
<comment type="caution">
    <text evidence="1">The sequence shown here is derived from an EMBL/GenBank/DDBJ whole genome shotgun (WGS) entry which is preliminary data.</text>
</comment>
<reference evidence="1 2" key="1">
    <citation type="journal article" date="2020" name="Mol. Plant">
        <title>The Chromosome-Based Rubber Tree Genome Provides New Insights into Spurge Genome Evolution and Rubber Biosynthesis.</title>
        <authorList>
            <person name="Liu J."/>
            <person name="Shi C."/>
            <person name="Shi C.C."/>
            <person name="Li W."/>
            <person name="Zhang Q.J."/>
            <person name="Zhang Y."/>
            <person name="Li K."/>
            <person name="Lu H.F."/>
            <person name="Shi C."/>
            <person name="Zhu S.T."/>
            <person name="Xiao Z.Y."/>
            <person name="Nan H."/>
            <person name="Yue Y."/>
            <person name="Zhu X.G."/>
            <person name="Wu Y."/>
            <person name="Hong X.N."/>
            <person name="Fan G.Y."/>
            <person name="Tong Y."/>
            <person name="Zhang D."/>
            <person name="Mao C.L."/>
            <person name="Liu Y.L."/>
            <person name="Hao S.J."/>
            <person name="Liu W.Q."/>
            <person name="Lv M.Q."/>
            <person name="Zhang H.B."/>
            <person name="Liu Y."/>
            <person name="Hu-Tang G.R."/>
            <person name="Wang J.P."/>
            <person name="Wang J.H."/>
            <person name="Sun Y.H."/>
            <person name="Ni S.B."/>
            <person name="Chen W.B."/>
            <person name="Zhang X.C."/>
            <person name="Jiao Y.N."/>
            <person name="Eichler E.E."/>
            <person name="Li G.H."/>
            <person name="Liu X."/>
            <person name="Gao L.Z."/>
        </authorList>
    </citation>
    <scope>NUCLEOTIDE SEQUENCE [LARGE SCALE GENOMIC DNA]</scope>
    <source>
        <strain evidence="2">cv. GT1</strain>
        <tissue evidence="1">Leaf</tissue>
    </source>
</reference>
<dbReference type="Proteomes" id="UP000467840">
    <property type="component" value="Chromosome 15"/>
</dbReference>
<dbReference type="PANTHER" id="PTHR37244">
    <property type="entry name" value="NADP-SPECIFIC GLUTAMATE DEHYDROGENASE"/>
    <property type="match status" value="1"/>
</dbReference>
<dbReference type="PANTHER" id="PTHR37244:SF1">
    <property type="entry name" value="NADP-SPECIFIC GLUTAMATE DEHYDROGENASE"/>
    <property type="match status" value="1"/>
</dbReference>
<evidence type="ECO:0000313" key="2">
    <source>
        <dbReference type="Proteomes" id="UP000467840"/>
    </source>
</evidence>